<dbReference type="InParanoid" id="W3XN90"/>
<evidence type="ECO:0000256" key="1">
    <source>
        <dbReference type="SAM" id="MobiDB-lite"/>
    </source>
</evidence>
<dbReference type="eggNOG" id="ENOG502SVGD">
    <property type="taxonomic scope" value="Eukaryota"/>
</dbReference>
<dbReference type="RefSeq" id="XP_007827587.1">
    <property type="nucleotide sequence ID" value="XM_007829396.1"/>
</dbReference>
<evidence type="ECO:0000256" key="2">
    <source>
        <dbReference type="SAM" id="Phobius"/>
    </source>
</evidence>
<dbReference type="KEGG" id="pfy:PFICI_00815"/>
<evidence type="ECO:0000313" key="5">
    <source>
        <dbReference type="Proteomes" id="UP000030651"/>
    </source>
</evidence>
<dbReference type="OMA" id="ICCHTAS"/>
<dbReference type="HOGENOM" id="CLU_885969_0_0_1"/>
<proteinExistence type="predicted"/>
<evidence type="ECO:0000313" key="4">
    <source>
        <dbReference type="EMBL" id="ETS86987.1"/>
    </source>
</evidence>
<dbReference type="CDD" id="cd12087">
    <property type="entry name" value="TM_EGFR-like"/>
    <property type="match status" value="1"/>
</dbReference>
<accession>W3XN90</accession>
<keyword evidence="2" id="KW-0472">Membrane</keyword>
<dbReference type="PANTHER" id="PTHR16861">
    <property type="entry name" value="GLYCOPROTEIN 38"/>
    <property type="match status" value="1"/>
</dbReference>
<feature type="transmembrane region" description="Helical" evidence="2">
    <location>
        <begin position="195"/>
        <end position="217"/>
    </location>
</feature>
<evidence type="ECO:0008006" key="6">
    <source>
        <dbReference type="Google" id="ProtNLM"/>
    </source>
</evidence>
<gene>
    <name evidence="4" type="ORF">PFICI_00815</name>
</gene>
<keyword evidence="5" id="KW-1185">Reference proteome</keyword>
<dbReference type="Proteomes" id="UP000030651">
    <property type="component" value="Unassembled WGS sequence"/>
</dbReference>
<dbReference type="NCBIfam" id="TIGR01167">
    <property type="entry name" value="LPXTG_anchor"/>
    <property type="match status" value="1"/>
</dbReference>
<feature type="signal peptide" evidence="3">
    <location>
        <begin position="1"/>
        <end position="23"/>
    </location>
</feature>
<dbReference type="PANTHER" id="PTHR16861:SF4">
    <property type="entry name" value="SH3 DOMAIN PROTEIN (AFU_ORTHOLOGUE AFUA_1G13610)"/>
    <property type="match status" value="1"/>
</dbReference>
<evidence type="ECO:0000256" key="3">
    <source>
        <dbReference type="SAM" id="SignalP"/>
    </source>
</evidence>
<protein>
    <recommendedName>
        <fullName evidence="6">Mid2 domain-containing protein</fullName>
    </recommendedName>
</protein>
<feature type="chain" id="PRO_5004834827" description="Mid2 domain-containing protein" evidence="3">
    <location>
        <begin position="24"/>
        <end position="314"/>
    </location>
</feature>
<reference evidence="5" key="1">
    <citation type="journal article" date="2015" name="BMC Genomics">
        <title>Genomic and transcriptomic analysis of the endophytic fungus Pestalotiopsis fici reveals its lifestyle and high potential for synthesis of natural products.</title>
        <authorList>
            <person name="Wang X."/>
            <person name="Zhang X."/>
            <person name="Liu L."/>
            <person name="Xiang M."/>
            <person name="Wang W."/>
            <person name="Sun X."/>
            <person name="Che Y."/>
            <person name="Guo L."/>
            <person name="Liu G."/>
            <person name="Guo L."/>
            <person name="Wang C."/>
            <person name="Yin W.B."/>
            <person name="Stadler M."/>
            <person name="Zhang X."/>
            <person name="Liu X."/>
        </authorList>
    </citation>
    <scope>NUCLEOTIDE SEQUENCE [LARGE SCALE GENOMIC DNA]</scope>
    <source>
        <strain evidence="5">W106-1 / CGMCC3.15140</strain>
    </source>
</reference>
<organism evidence="4 5">
    <name type="scientific">Pestalotiopsis fici (strain W106-1 / CGMCC3.15140)</name>
    <dbReference type="NCBI Taxonomy" id="1229662"/>
    <lineage>
        <taxon>Eukaryota</taxon>
        <taxon>Fungi</taxon>
        <taxon>Dikarya</taxon>
        <taxon>Ascomycota</taxon>
        <taxon>Pezizomycotina</taxon>
        <taxon>Sordariomycetes</taxon>
        <taxon>Xylariomycetidae</taxon>
        <taxon>Amphisphaeriales</taxon>
        <taxon>Sporocadaceae</taxon>
        <taxon>Pestalotiopsis</taxon>
    </lineage>
</organism>
<keyword evidence="3" id="KW-0732">Signal</keyword>
<dbReference type="GeneID" id="19265828"/>
<keyword evidence="2" id="KW-1133">Transmembrane helix</keyword>
<feature type="region of interest" description="Disordered" evidence="1">
    <location>
        <begin position="137"/>
        <end position="190"/>
    </location>
</feature>
<dbReference type="AlphaFoldDB" id="W3XN90"/>
<name>W3XN90_PESFW</name>
<sequence>MAFVNSLGRCIVILTLLVLQCHSQTVTASARFMGWYEPPSSDPQEMNCGTDQKWTTSGKYGVCCNTAKTSCQFQTACSSTWALADSGGTDIACTGTSTCYSMMVVYPTGSAIYNYFCGQGSWPAATVFRQLDATTTTTSSKSSSTSSTTSASTGVQSLTTATSTTPMTSTGTSIISSPTSSEPATTSAGPSTGTIAGAVVGSIVGVAIVGALLWFLLRRKKGGNGGSHAPGEMAATHPYQSPVRESVAKVEHAGSPELYQHPVAYSDSPQVYEMGGQVHEMGGNVHDVGGNVHEMGGGQAPHYYEMDASTYHGR</sequence>
<dbReference type="EMBL" id="KI912109">
    <property type="protein sequence ID" value="ETS86987.1"/>
    <property type="molecule type" value="Genomic_DNA"/>
</dbReference>
<keyword evidence="2" id="KW-0812">Transmembrane</keyword>